<reference evidence="4" key="1">
    <citation type="submission" date="2017-02" db="EMBL/GenBank/DDBJ databases">
        <title>Delving into the versatile metabolic prowess of the omnipresent phylum Bacteroidetes.</title>
        <authorList>
            <person name="Nobu M.K."/>
            <person name="Mei R."/>
            <person name="Narihiro T."/>
            <person name="Kuroda K."/>
            <person name="Liu W.-T."/>
        </authorList>
    </citation>
    <scope>NUCLEOTIDE SEQUENCE</scope>
    <source>
        <strain evidence="4">ADurb.Bin131</strain>
    </source>
</reference>
<evidence type="ECO:0000313" key="4">
    <source>
        <dbReference type="EMBL" id="OQB73071.1"/>
    </source>
</evidence>
<dbReference type="Gene3D" id="3.10.560.10">
    <property type="entry name" value="Outer membrane lipoprotein wza domain like"/>
    <property type="match status" value="5"/>
</dbReference>
<evidence type="ECO:0000256" key="1">
    <source>
        <dbReference type="ARBA" id="ARBA00022729"/>
    </source>
</evidence>
<comment type="caution">
    <text evidence="4">The sequence shown here is derived from an EMBL/GenBank/DDBJ whole genome shotgun (WGS) entry which is preliminary data.</text>
</comment>
<feature type="domain" description="Soluble ligand binding" evidence="3">
    <location>
        <begin position="585"/>
        <end position="632"/>
    </location>
</feature>
<evidence type="ECO:0000259" key="2">
    <source>
        <dbReference type="Pfam" id="PF02563"/>
    </source>
</evidence>
<feature type="domain" description="Soluble ligand binding" evidence="3">
    <location>
        <begin position="264"/>
        <end position="310"/>
    </location>
</feature>
<dbReference type="GO" id="GO:0015159">
    <property type="term" value="F:polysaccharide transmembrane transporter activity"/>
    <property type="evidence" value="ECO:0007669"/>
    <property type="project" value="InterPro"/>
</dbReference>
<feature type="domain" description="Soluble ligand binding" evidence="3">
    <location>
        <begin position="180"/>
        <end position="227"/>
    </location>
</feature>
<keyword evidence="1" id="KW-0732">Signal</keyword>
<proteinExistence type="predicted"/>
<protein>
    <submittedName>
        <fullName evidence="4">Polysialic acid transport protein KpsD</fullName>
    </submittedName>
</protein>
<dbReference type="PANTHER" id="PTHR33619:SF3">
    <property type="entry name" value="POLYSACCHARIDE EXPORT PROTEIN GFCE-RELATED"/>
    <property type="match status" value="1"/>
</dbReference>
<gene>
    <name evidence="4" type="primary">kpsD_2</name>
    <name evidence="4" type="ORF">BWX89_01112</name>
</gene>
<dbReference type="InterPro" id="IPR019554">
    <property type="entry name" value="Soluble_ligand-bd"/>
</dbReference>
<feature type="domain" description="Soluble ligand binding" evidence="3">
    <location>
        <begin position="445"/>
        <end position="480"/>
    </location>
</feature>
<organism evidence="4">
    <name type="scientific">candidate division TA06 bacterium ADurb.Bin131</name>
    <dbReference type="NCBI Taxonomy" id="1852827"/>
    <lineage>
        <taxon>Bacteria</taxon>
        <taxon>Bacteria division TA06</taxon>
    </lineage>
</organism>
<accession>A0A1V6C889</accession>
<name>A0A1V6C889_UNCT6</name>
<dbReference type="Proteomes" id="UP000485562">
    <property type="component" value="Unassembled WGS sequence"/>
</dbReference>
<dbReference type="InterPro" id="IPR003715">
    <property type="entry name" value="Poly_export_N"/>
</dbReference>
<sequence>MKKYVYFLFTCIILNFFIVPIFCQESAPALAPEKGAVSAPAEKSVEAPKVEAKIAEGEQGLEGGLEWGTPQVVSRNLSRFGSGFFRMSASTFAPISDVPVGPEYVLGPGDELIIDVWGMIEGRYQVIIDREGGVVLPKIGRLHLWGLTFNNAEKLIRQKFNKYFTGFELSITMGRLRTIKVFVLGEVRNPGSYELSSLSTLFHALYIAGGPTSTGTMRNIQLIRNNEIIGTTDIYDFLLTGKKQQDYKLQSGDTIFIPLVGPLVGISGNIKRPAIYELKEEKRILDLINLAGGISITGYSGRIQVERVEKYEKKLAFDLENVIDLFEGKDGKNNILLQDGDFVKVFSIDPRIYNRVFLEGYVKYPGEYELKPGMKISHLLTQDQLLPEAYLERAEIERTEIPSLEMKIIPFSPKKLLEGDQTQDISLQQLDRIKILSEWREPESVQIIGEVKLPGRYTIQKGERLSSVLKRAGGFTSESFLKGAVFTRVSVKRAQEENVQKFIKTQEESLLREMSLSTMSSQEKAADRAQILNQQKELISLMASRVPLGRVAIRLDEPEKIEGSQNDIILENGDTLFIPKPPMTIYVDGALNSPGAILWTKNKPVDYYLAMSGGLTKSADRKNIIIVKADGTALPLYYKPLIPESHLGSNESFVDFSTKKDVGLRTVEQGDTIFVLEEIKENRWQITKDIFTMFYQLALPVAVMMD</sequence>
<dbReference type="AlphaFoldDB" id="A0A1V6C889"/>
<feature type="domain" description="Polysaccharide export protein N-terminal" evidence="2">
    <location>
        <begin position="99"/>
        <end position="173"/>
    </location>
</feature>
<dbReference type="Pfam" id="PF10531">
    <property type="entry name" value="SLBB"/>
    <property type="match status" value="4"/>
</dbReference>
<dbReference type="InterPro" id="IPR049712">
    <property type="entry name" value="Poly_export"/>
</dbReference>
<dbReference type="Gene3D" id="3.30.1950.10">
    <property type="entry name" value="wza like domain"/>
    <property type="match status" value="1"/>
</dbReference>
<evidence type="ECO:0000259" key="3">
    <source>
        <dbReference type="Pfam" id="PF10531"/>
    </source>
</evidence>
<dbReference type="EMBL" id="MWDQ01000099">
    <property type="protein sequence ID" value="OQB73071.1"/>
    <property type="molecule type" value="Genomic_DNA"/>
</dbReference>
<dbReference type="Pfam" id="PF02563">
    <property type="entry name" value="Poly_export"/>
    <property type="match status" value="1"/>
</dbReference>
<dbReference type="PANTHER" id="PTHR33619">
    <property type="entry name" value="POLYSACCHARIDE EXPORT PROTEIN GFCE-RELATED"/>
    <property type="match status" value="1"/>
</dbReference>